<feature type="compositionally biased region" description="Basic and acidic residues" evidence="2">
    <location>
        <begin position="73"/>
        <end position="93"/>
    </location>
</feature>
<protein>
    <submittedName>
        <fullName evidence="5">Uncharacterized protein LOC115621376</fullName>
    </submittedName>
</protein>
<proteinExistence type="predicted"/>
<organism evidence="4 5">
    <name type="scientific">Drosophila lebanonensis</name>
    <name type="common">Fruit fly</name>
    <name type="synonym">Scaptodrosophila lebanonensis</name>
    <dbReference type="NCBI Taxonomy" id="7225"/>
    <lineage>
        <taxon>Eukaryota</taxon>
        <taxon>Metazoa</taxon>
        <taxon>Ecdysozoa</taxon>
        <taxon>Arthropoda</taxon>
        <taxon>Hexapoda</taxon>
        <taxon>Insecta</taxon>
        <taxon>Pterygota</taxon>
        <taxon>Neoptera</taxon>
        <taxon>Endopterygota</taxon>
        <taxon>Diptera</taxon>
        <taxon>Brachycera</taxon>
        <taxon>Muscomorpha</taxon>
        <taxon>Ephydroidea</taxon>
        <taxon>Drosophilidae</taxon>
        <taxon>Scaptodrosophila</taxon>
    </lineage>
</organism>
<dbReference type="InterPro" id="IPR004210">
    <property type="entry name" value="BESS_motif"/>
</dbReference>
<keyword evidence="4" id="KW-1185">Reference proteome</keyword>
<evidence type="ECO:0000259" key="3">
    <source>
        <dbReference type="PROSITE" id="PS51031"/>
    </source>
</evidence>
<dbReference type="GO" id="GO:0003677">
    <property type="term" value="F:DNA binding"/>
    <property type="evidence" value="ECO:0007669"/>
    <property type="project" value="InterPro"/>
</dbReference>
<reference evidence="5" key="1">
    <citation type="submission" date="2025-08" db="UniProtKB">
        <authorList>
            <consortium name="RefSeq"/>
        </authorList>
    </citation>
    <scope>IDENTIFICATION</scope>
    <source>
        <strain evidence="5">11010-0011.00</strain>
        <tissue evidence="5">Whole body</tissue>
    </source>
</reference>
<evidence type="ECO:0000256" key="1">
    <source>
        <dbReference type="PROSITE-ProRule" id="PRU00371"/>
    </source>
</evidence>
<feature type="region of interest" description="Disordered" evidence="2">
    <location>
        <begin position="73"/>
        <end position="159"/>
    </location>
</feature>
<evidence type="ECO:0000313" key="4">
    <source>
        <dbReference type="Proteomes" id="UP000504634"/>
    </source>
</evidence>
<evidence type="ECO:0000313" key="5">
    <source>
        <dbReference type="RefSeq" id="XP_030370862.1"/>
    </source>
</evidence>
<dbReference type="Pfam" id="PF02944">
    <property type="entry name" value="BESS"/>
    <property type="match status" value="1"/>
</dbReference>
<dbReference type="Proteomes" id="UP000504634">
    <property type="component" value="Unplaced"/>
</dbReference>
<dbReference type="GeneID" id="115621376"/>
<name>A0A6J2T7F6_DROLE</name>
<accession>A0A6J2T7F6</accession>
<keyword evidence="1" id="KW-0539">Nucleus</keyword>
<dbReference type="PROSITE" id="PS51031">
    <property type="entry name" value="BESS"/>
    <property type="match status" value="1"/>
</dbReference>
<sequence>MANPQLTREKLDALRSEYKPRRSLLKYPRPKTKPEYQFIYPWLLPDETDPHFVFCILCECRLSAKRSDLGKHEGSIKHSENAQRKALPPKEVESTIEPDAVVKWEYTDDEDGPLPTKSDDRLDDVEDEEEEDDGENDAEAEYEPHCKRRVSETDSQNSGGLDYLPLQVTINESPNAQSLQPVQLLSQYAPPTSLAPAGAAAANNPCRITIKKVMSMPVPKMGPTATTMPTSSKPAQSQEITSKATITPIAAGNYAPIQRAVPPSQQIHQSHTQDHPQQLYSPYQPLSQNSIGAVGRDSFDLFFDSICATVKALPPKLATEGKIRVMQLIGELELRAINEREAQPAQLSGNTIPTATAGIPTATAADVAGSVNASQQNATVASTTK</sequence>
<comment type="subcellular location">
    <subcellularLocation>
        <location evidence="1">Nucleus</location>
    </subcellularLocation>
</comment>
<dbReference type="RefSeq" id="XP_030370862.1">
    <property type="nucleotide sequence ID" value="XM_030515002.1"/>
</dbReference>
<gene>
    <name evidence="5" type="primary">LOC115621376</name>
</gene>
<evidence type="ECO:0000256" key="2">
    <source>
        <dbReference type="SAM" id="MobiDB-lite"/>
    </source>
</evidence>
<feature type="domain" description="BESS" evidence="3">
    <location>
        <begin position="296"/>
        <end position="335"/>
    </location>
</feature>
<feature type="compositionally biased region" description="Basic and acidic residues" evidence="2">
    <location>
        <begin position="142"/>
        <end position="152"/>
    </location>
</feature>
<feature type="compositionally biased region" description="Acidic residues" evidence="2">
    <location>
        <begin position="121"/>
        <end position="141"/>
    </location>
</feature>
<dbReference type="AlphaFoldDB" id="A0A6J2T7F6"/>
<dbReference type="OrthoDB" id="5803771at2759"/>
<dbReference type="GO" id="GO:0005634">
    <property type="term" value="C:nucleus"/>
    <property type="evidence" value="ECO:0007669"/>
    <property type="project" value="UniProtKB-SubCell"/>
</dbReference>